<gene>
    <name evidence="7" type="ORF">C4541_10190</name>
</gene>
<dbReference type="InterPro" id="IPR042187">
    <property type="entry name" value="Flagellin_C_sub2"/>
</dbReference>
<evidence type="ECO:0000313" key="8">
    <source>
        <dbReference type="Proteomes" id="UP000266426"/>
    </source>
</evidence>
<evidence type="ECO:0000259" key="6">
    <source>
        <dbReference type="Pfam" id="PF00700"/>
    </source>
</evidence>
<feature type="domain" description="Flagellin N-terminal" evidence="5">
    <location>
        <begin position="12"/>
        <end position="133"/>
    </location>
</feature>
<dbReference type="Pfam" id="PF00669">
    <property type="entry name" value="Flagellin_N"/>
    <property type="match status" value="1"/>
</dbReference>
<feature type="domain" description="Flagellin C-terminal" evidence="6">
    <location>
        <begin position="188"/>
        <end position="273"/>
    </location>
</feature>
<dbReference type="Proteomes" id="UP000266426">
    <property type="component" value="Unassembled WGS sequence"/>
</dbReference>
<keyword evidence="2 3" id="KW-0975">Bacterial flagellum</keyword>
<comment type="similarity">
    <text evidence="1 3">Belongs to the bacterial flagellin family.</text>
</comment>
<proteinExistence type="inferred from homology"/>
<evidence type="ECO:0000256" key="2">
    <source>
        <dbReference type="ARBA" id="ARBA00023143"/>
    </source>
</evidence>
<dbReference type="GO" id="GO:0005576">
    <property type="term" value="C:extracellular region"/>
    <property type="evidence" value="ECO:0007669"/>
    <property type="project" value="UniProtKB-SubCell"/>
</dbReference>
<evidence type="ECO:0000259" key="5">
    <source>
        <dbReference type="Pfam" id="PF00669"/>
    </source>
</evidence>
<protein>
    <recommendedName>
        <fullName evidence="3">Flagellin</fullName>
    </recommendedName>
</protein>
<comment type="subcellular location">
    <subcellularLocation>
        <location evidence="3">Secreted</location>
    </subcellularLocation>
    <subcellularLocation>
        <location evidence="3">Bacterial flagellum</location>
    </subcellularLocation>
</comment>
<dbReference type="Gene3D" id="1.20.1330.10">
    <property type="entry name" value="f41 fragment of flagellin, N-terminal domain"/>
    <property type="match status" value="1"/>
</dbReference>
<comment type="function">
    <text evidence="3">Flagellin is the subunit protein which polymerizes to form the filaments of bacterial flagella.</text>
</comment>
<dbReference type="InterPro" id="IPR001492">
    <property type="entry name" value="Flagellin"/>
</dbReference>
<evidence type="ECO:0000313" key="7">
    <source>
        <dbReference type="EMBL" id="RJP57320.1"/>
    </source>
</evidence>
<dbReference type="SUPFAM" id="SSF64518">
    <property type="entry name" value="Phase 1 flagellin"/>
    <property type="match status" value="1"/>
</dbReference>
<evidence type="ECO:0000256" key="1">
    <source>
        <dbReference type="ARBA" id="ARBA00005709"/>
    </source>
</evidence>
<evidence type="ECO:0000256" key="4">
    <source>
        <dbReference type="SAM" id="Coils"/>
    </source>
</evidence>
<evidence type="ECO:0000256" key="3">
    <source>
        <dbReference type="RuleBase" id="RU362073"/>
    </source>
</evidence>
<dbReference type="Pfam" id="PF00700">
    <property type="entry name" value="Flagellin_C"/>
    <property type="match status" value="1"/>
</dbReference>
<dbReference type="PANTHER" id="PTHR42792">
    <property type="entry name" value="FLAGELLIN"/>
    <property type="match status" value="1"/>
</dbReference>
<organism evidence="7 8">
    <name type="scientific">Candidatus Auribacter fodinae</name>
    <dbReference type="NCBI Taxonomy" id="2093366"/>
    <lineage>
        <taxon>Bacteria</taxon>
        <taxon>Pseudomonadati</taxon>
        <taxon>Candidatus Auribacterota</taxon>
        <taxon>Candidatus Auribacteria</taxon>
        <taxon>Candidatus Auribacterales</taxon>
        <taxon>Candidatus Auribacteraceae</taxon>
        <taxon>Candidatus Auribacter</taxon>
    </lineage>
</organism>
<feature type="coiled-coil region" evidence="4">
    <location>
        <begin position="109"/>
        <end position="136"/>
    </location>
</feature>
<dbReference type="GO" id="GO:0009288">
    <property type="term" value="C:bacterial-type flagellum"/>
    <property type="evidence" value="ECO:0007669"/>
    <property type="project" value="UniProtKB-SubCell"/>
</dbReference>
<reference evidence="7 8" key="1">
    <citation type="journal article" date="2017" name="ISME J.">
        <title>Energy and carbon metabolisms in a deep terrestrial subsurface fluid microbial community.</title>
        <authorList>
            <person name="Momper L."/>
            <person name="Jungbluth S.P."/>
            <person name="Lee M.D."/>
            <person name="Amend J.P."/>
        </authorList>
    </citation>
    <scope>NUCLEOTIDE SEQUENCE [LARGE SCALE GENOMIC DNA]</scope>
    <source>
        <strain evidence="7">SURF_26</strain>
    </source>
</reference>
<dbReference type="InterPro" id="IPR001029">
    <property type="entry name" value="Flagellin_N"/>
</dbReference>
<dbReference type="EMBL" id="QZJZ01000082">
    <property type="protein sequence ID" value="RJP57320.1"/>
    <property type="molecule type" value="Genomic_DNA"/>
</dbReference>
<accession>A0A3A4QTP3</accession>
<name>A0A3A4QTP3_9BACT</name>
<comment type="caution">
    <text evidence="7">The sequence shown here is derived from an EMBL/GenBank/DDBJ whole genome shotgun (WGS) entry which is preliminary data.</text>
</comment>
<dbReference type="PANTHER" id="PTHR42792:SF2">
    <property type="entry name" value="FLAGELLIN"/>
    <property type="match status" value="1"/>
</dbReference>
<dbReference type="AlphaFoldDB" id="A0A3A4QTP3"/>
<keyword evidence="4" id="KW-0175">Coiled coil</keyword>
<dbReference type="Gene3D" id="6.10.10.10">
    <property type="entry name" value="Flagellar export chaperone, C-terminal domain"/>
    <property type="match status" value="1"/>
</dbReference>
<keyword evidence="3" id="KW-0964">Secreted</keyword>
<dbReference type="InterPro" id="IPR046358">
    <property type="entry name" value="Flagellin_C"/>
</dbReference>
<sequence length="273" mass="29835">MEDFLMGDLARVNTNIAALSAFQTLSDINTRLVKAQEHISTGKTVNQASDSPSDYYISRTLERSINSTQRQNDNIERGINFLQTNDSQLAQVANILIEMSDLANQANSIAVTSAEKQAIQQDLEQLRLEVEIILESGVSAKLYTGFTLAGLENVSLTGNLTQNALTTLTLDGTNVNVTGSQSDLDTTIANIDTALDVVLRDEERLGSYIRRLEVEYDVNEVEGLNLKASLSSIQDADLAEEQLELTKLSILQQSSLSMLAQANSAPQSVMMLF</sequence>
<dbReference type="GO" id="GO:0005198">
    <property type="term" value="F:structural molecule activity"/>
    <property type="evidence" value="ECO:0007669"/>
    <property type="project" value="UniProtKB-UniRule"/>
</dbReference>